<dbReference type="Proteomes" id="UP000008178">
    <property type="component" value="Chromosome"/>
</dbReference>
<protein>
    <submittedName>
        <fullName evidence="1">Uncharacterized protein</fullName>
    </submittedName>
</protein>
<gene>
    <name evidence="1" type="ordered locus">RHOM_05720</name>
</gene>
<dbReference type="AlphaFoldDB" id="G2SWH9"/>
<dbReference type="STRING" id="585394.RHOM_05720"/>
<evidence type="ECO:0000313" key="2">
    <source>
        <dbReference type="Proteomes" id="UP000008178"/>
    </source>
</evidence>
<name>G2SWH9_ROSHA</name>
<sequence length="87" mass="9916">MKIKKVDKAKKGMFRQYRAALKESKQSIKTKNSSIKMSIRNCVCTWKLGKQGIDGSHMKCRNEVSQFGKKDTNKSGNGRFQFCSFSS</sequence>
<dbReference type="KEGG" id="rho:RHOM_05720"/>
<evidence type="ECO:0000313" key="1">
    <source>
        <dbReference type="EMBL" id="AEN96263.1"/>
    </source>
</evidence>
<organism evidence="1 2">
    <name type="scientific">Roseburia hominis (strain DSM 16839 / JCM 17582 / NCIMB 14029 / A2-183)</name>
    <dbReference type="NCBI Taxonomy" id="585394"/>
    <lineage>
        <taxon>Bacteria</taxon>
        <taxon>Bacillati</taxon>
        <taxon>Bacillota</taxon>
        <taxon>Clostridia</taxon>
        <taxon>Lachnospirales</taxon>
        <taxon>Lachnospiraceae</taxon>
        <taxon>Roseburia</taxon>
    </lineage>
</organism>
<accession>G2SWH9</accession>
<dbReference type="HOGENOM" id="CLU_2481354_0_0_9"/>
<keyword evidence="2" id="KW-1185">Reference proteome</keyword>
<reference evidence="1 2" key="1">
    <citation type="journal article" date="2015" name="Genome Announc.">
        <title>Complete genome sequence of the human gut symbiont Roseburia hominis.</title>
        <authorList>
            <person name="Travis A.J."/>
            <person name="Kelly D."/>
            <person name="Flint H.J."/>
            <person name="Aminov R.I."/>
        </authorList>
    </citation>
    <scope>NUCLEOTIDE SEQUENCE [LARGE SCALE GENOMIC DNA]</scope>
    <source>
        <strain evidence="2">DSM 16839 / JCM 17582 / NCIMB 14029 / A2-183</strain>
    </source>
</reference>
<dbReference type="EMBL" id="CP003040">
    <property type="protein sequence ID" value="AEN96263.1"/>
    <property type="molecule type" value="Genomic_DNA"/>
</dbReference>
<proteinExistence type="predicted"/>